<accession>A0A7X2ZTY4</accession>
<name>A0A7X2ZTY4_9FLAO</name>
<dbReference type="Proteomes" id="UP000540519">
    <property type="component" value="Unassembled WGS sequence"/>
</dbReference>
<dbReference type="OrthoDB" id="1448904at2"/>
<organism evidence="1 2">
    <name type="scientific">Zobellia amurskyensis</name>
    <dbReference type="NCBI Taxonomy" id="248905"/>
    <lineage>
        <taxon>Bacteria</taxon>
        <taxon>Pseudomonadati</taxon>
        <taxon>Bacteroidota</taxon>
        <taxon>Flavobacteriia</taxon>
        <taxon>Flavobacteriales</taxon>
        <taxon>Flavobacteriaceae</taxon>
        <taxon>Zobellia</taxon>
    </lineage>
</organism>
<dbReference type="AlphaFoldDB" id="A0A7X2ZTY4"/>
<sequence length="63" mass="7273">MSMEKKNPFKEMEDSLHEVPPHLKKKVMDDIASAKLVMDMANLFTCNYKSAIEDIFKTNPDIN</sequence>
<protein>
    <submittedName>
        <fullName evidence="1">Uncharacterized protein</fullName>
    </submittedName>
</protein>
<evidence type="ECO:0000313" key="1">
    <source>
        <dbReference type="EMBL" id="MUH36338.1"/>
    </source>
</evidence>
<dbReference type="EMBL" id="RCNR01000017">
    <property type="protein sequence ID" value="MUH36338.1"/>
    <property type="molecule type" value="Genomic_DNA"/>
</dbReference>
<gene>
    <name evidence="1" type="ORF">D9O36_10845</name>
</gene>
<comment type="caution">
    <text evidence="1">The sequence shown here is derived from an EMBL/GenBank/DDBJ whole genome shotgun (WGS) entry which is preliminary data.</text>
</comment>
<evidence type="ECO:0000313" key="2">
    <source>
        <dbReference type="Proteomes" id="UP000540519"/>
    </source>
</evidence>
<keyword evidence="2" id="KW-1185">Reference proteome</keyword>
<reference evidence="1 2" key="1">
    <citation type="journal article" date="2019" name="Mar. Drugs">
        <title>Comparative Genomics and CAZyme Genome Repertoires of Marine Zobellia amurskyensis KMM 3526(T) and Zobellia laminariae KMM 3676(T).</title>
        <authorList>
            <person name="Chernysheva N."/>
            <person name="Bystritskaya E."/>
            <person name="Stenkova A."/>
            <person name="Golovkin I."/>
            <person name="Nedashkovskaya O."/>
            <person name="Isaeva M."/>
        </authorList>
    </citation>
    <scope>NUCLEOTIDE SEQUENCE [LARGE SCALE GENOMIC DNA]</scope>
    <source>
        <strain evidence="1 2">KMM 3526</strain>
    </source>
</reference>
<proteinExistence type="predicted"/>